<proteinExistence type="predicted"/>
<name>A0A1L9NWT2_9RHOB</name>
<dbReference type="EMBL" id="MLCB01000135">
    <property type="protein sequence ID" value="OJI93701.1"/>
    <property type="molecule type" value="Genomic_DNA"/>
</dbReference>
<evidence type="ECO:0000256" key="1">
    <source>
        <dbReference type="SAM" id="Phobius"/>
    </source>
</evidence>
<protein>
    <submittedName>
        <fullName evidence="2">Uncharacterized protein</fullName>
    </submittedName>
</protein>
<organism evidence="2 3">
    <name type="scientific">Planktotalea frisia</name>
    <dbReference type="NCBI Taxonomy" id="696762"/>
    <lineage>
        <taxon>Bacteria</taxon>
        <taxon>Pseudomonadati</taxon>
        <taxon>Pseudomonadota</taxon>
        <taxon>Alphaproteobacteria</taxon>
        <taxon>Rhodobacterales</taxon>
        <taxon>Paracoccaceae</taxon>
        <taxon>Planktotalea</taxon>
    </lineage>
</organism>
<evidence type="ECO:0000313" key="3">
    <source>
        <dbReference type="Proteomes" id="UP000184514"/>
    </source>
</evidence>
<dbReference type="STRING" id="696762.PFRI_20840"/>
<sequence>MQHYPQAVENYTNTCLVMGFVNLLWIMIAIWAWKGFVAALLLSATVYHAIKWLDLRLARTRL</sequence>
<comment type="caution">
    <text evidence="2">The sequence shown here is derived from an EMBL/GenBank/DDBJ whole genome shotgun (WGS) entry which is preliminary data.</text>
</comment>
<keyword evidence="1" id="KW-0472">Membrane</keyword>
<dbReference type="OrthoDB" id="7875256at2"/>
<keyword evidence="3" id="KW-1185">Reference proteome</keyword>
<keyword evidence="1" id="KW-1133">Transmembrane helix</keyword>
<dbReference type="RefSeq" id="WP_072630641.1">
    <property type="nucleotide sequence ID" value="NZ_JABBAN010000245.1"/>
</dbReference>
<evidence type="ECO:0000313" key="2">
    <source>
        <dbReference type="EMBL" id="OJI93701.1"/>
    </source>
</evidence>
<reference evidence="2 3" key="1">
    <citation type="submission" date="2016-10" db="EMBL/GenBank/DDBJ databases">
        <title>Genome sequence of Planktotalea frisia SH6-1.</title>
        <authorList>
            <person name="Poehlein A."/>
            <person name="Bakenhus I."/>
            <person name="Voget S."/>
            <person name="Brinkhoff T."/>
            <person name="Simon M."/>
        </authorList>
    </citation>
    <scope>NUCLEOTIDE SEQUENCE [LARGE SCALE GENOMIC DNA]</scope>
    <source>
        <strain evidence="2 3">SH6-1</strain>
    </source>
</reference>
<feature type="transmembrane region" description="Helical" evidence="1">
    <location>
        <begin position="23"/>
        <end position="50"/>
    </location>
</feature>
<keyword evidence="1" id="KW-0812">Transmembrane</keyword>
<dbReference type="Proteomes" id="UP000184514">
    <property type="component" value="Unassembled WGS sequence"/>
</dbReference>
<dbReference type="AlphaFoldDB" id="A0A1L9NWT2"/>
<gene>
    <name evidence="2" type="ORF">PFRI_20840</name>
</gene>
<accession>A0A1L9NWT2</accession>